<protein>
    <submittedName>
        <fullName evidence="2">Uncharacterized protein</fullName>
    </submittedName>
</protein>
<keyword evidence="1" id="KW-0472">Membrane</keyword>
<keyword evidence="1" id="KW-1133">Transmembrane helix</keyword>
<dbReference type="AlphaFoldDB" id="A0A6C0DK42"/>
<feature type="transmembrane region" description="Helical" evidence="1">
    <location>
        <begin position="12"/>
        <end position="32"/>
    </location>
</feature>
<feature type="transmembrane region" description="Helical" evidence="1">
    <location>
        <begin position="38"/>
        <end position="63"/>
    </location>
</feature>
<reference evidence="2" key="1">
    <citation type="journal article" date="2020" name="Nature">
        <title>Giant virus diversity and host interactions through global metagenomics.</title>
        <authorList>
            <person name="Schulz F."/>
            <person name="Roux S."/>
            <person name="Paez-Espino D."/>
            <person name="Jungbluth S."/>
            <person name="Walsh D.A."/>
            <person name="Denef V.J."/>
            <person name="McMahon K.D."/>
            <person name="Konstantinidis K.T."/>
            <person name="Eloe-Fadrosh E.A."/>
            <person name="Kyrpides N.C."/>
            <person name="Woyke T."/>
        </authorList>
    </citation>
    <scope>NUCLEOTIDE SEQUENCE</scope>
    <source>
        <strain evidence="2">GVMAG-M-3300023174-24</strain>
    </source>
</reference>
<name>A0A6C0DK42_9ZZZZ</name>
<evidence type="ECO:0000313" key="2">
    <source>
        <dbReference type="EMBL" id="QHT17296.1"/>
    </source>
</evidence>
<sequence>MKKIISQFIPIVIIFLLLSYSPDIAIFSHSILGKLISFLIIGYYTVIDKYVGLFVCILIIFYYQTDYVESMLNINDVMWDWKVDHDFVDDYKYLESFTELKSGCNCGNPKPLQEAKKEDKLKDEDMILKGYENFENYKEMYEDKPKSTNEEVKQTFRKENCSSNGVLKYKNMEVKNDMAEHVFPELKFKDHVCNPCSKTCDFSIIETRIKTEDDLKPINTKYM</sequence>
<organism evidence="2">
    <name type="scientific">viral metagenome</name>
    <dbReference type="NCBI Taxonomy" id="1070528"/>
    <lineage>
        <taxon>unclassified sequences</taxon>
        <taxon>metagenomes</taxon>
        <taxon>organismal metagenomes</taxon>
    </lineage>
</organism>
<dbReference type="EMBL" id="MN739633">
    <property type="protein sequence ID" value="QHT17296.1"/>
    <property type="molecule type" value="Genomic_DNA"/>
</dbReference>
<proteinExistence type="predicted"/>
<evidence type="ECO:0000256" key="1">
    <source>
        <dbReference type="SAM" id="Phobius"/>
    </source>
</evidence>
<accession>A0A6C0DK42</accession>
<keyword evidence="1" id="KW-0812">Transmembrane</keyword>